<evidence type="ECO:0000256" key="2">
    <source>
        <dbReference type="ARBA" id="ARBA00022801"/>
    </source>
</evidence>
<dbReference type="Pfam" id="PF00232">
    <property type="entry name" value="Glyco_hydro_1"/>
    <property type="match status" value="1"/>
</dbReference>
<feature type="active site" description="Nucleophile" evidence="4">
    <location>
        <position position="388"/>
    </location>
</feature>
<dbReference type="NCBIfam" id="NF007356">
    <property type="entry name" value="PRK09852.1"/>
    <property type="match status" value="1"/>
</dbReference>
<comment type="similarity">
    <text evidence="1 5">Belongs to the glycosyl hydrolase 1 family.</text>
</comment>
<evidence type="ECO:0000256" key="3">
    <source>
        <dbReference type="ARBA" id="ARBA00023295"/>
    </source>
</evidence>
<organism evidence="7 8">
    <name type="scientific">Paenibacillus turicensis</name>
    <dbReference type="NCBI Taxonomy" id="160487"/>
    <lineage>
        <taxon>Bacteria</taxon>
        <taxon>Bacillati</taxon>
        <taxon>Bacillota</taxon>
        <taxon>Bacilli</taxon>
        <taxon>Bacillales</taxon>
        <taxon>Paenibacillaceae</taxon>
        <taxon>Paenibacillus</taxon>
    </lineage>
</organism>
<evidence type="ECO:0000313" key="8">
    <source>
        <dbReference type="Proteomes" id="UP001519272"/>
    </source>
</evidence>
<reference evidence="7 8" key="1">
    <citation type="submission" date="2021-03" db="EMBL/GenBank/DDBJ databases">
        <title>Genomic Encyclopedia of Type Strains, Phase IV (KMG-IV): sequencing the most valuable type-strain genomes for metagenomic binning, comparative biology and taxonomic classification.</title>
        <authorList>
            <person name="Goeker M."/>
        </authorList>
    </citation>
    <scope>NUCLEOTIDE SEQUENCE [LARGE SCALE GENOMIC DNA]</scope>
    <source>
        <strain evidence="7 8">DSM 14349</strain>
    </source>
</reference>
<dbReference type="SUPFAM" id="SSF51445">
    <property type="entry name" value="(Trans)glycosidases"/>
    <property type="match status" value="1"/>
</dbReference>
<dbReference type="PROSITE" id="PS00572">
    <property type="entry name" value="GLYCOSYL_HYDROL_F1_1"/>
    <property type="match status" value="1"/>
</dbReference>
<dbReference type="InterPro" id="IPR018120">
    <property type="entry name" value="Glyco_hydro_1_AS"/>
</dbReference>
<dbReference type="EC" id="3.2.1.86" evidence="7"/>
<dbReference type="PROSITE" id="PS00653">
    <property type="entry name" value="GLYCOSYL_HYDROL_F1_2"/>
    <property type="match status" value="1"/>
</dbReference>
<keyword evidence="3 6" id="KW-0326">Glycosidase</keyword>
<dbReference type="PANTHER" id="PTHR10353">
    <property type="entry name" value="GLYCOSYL HYDROLASE"/>
    <property type="match status" value="1"/>
</dbReference>
<evidence type="ECO:0000256" key="6">
    <source>
        <dbReference type="RuleBase" id="RU004468"/>
    </source>
</evidence>
<dbReference type="PRINTS" id="PR00131">
    <property type="entry name" value="GLHYDRLASE1"/>
</dbReference>
<dbReference type="RefSeq" id="WP_210090718.1">
    <property type="nucleotide sequence ID" value="NZ_JAGGKG010000022.1"/>
</dbReference>
<accession>A0ABS4FX88</accession>
<keyword evidence="2 6" id="KW-0378">Hydrolase</keyword>
<protein>
    <submittedName>
        <fullName evidence="7">6-phospho-beta-glucosidase</fullName>
        <ecNumber evidence="7">3.2.1.86</ecNumber>
    </submittedName>
</protein>
<evidence type="ECO:0000256" key="5">
    <source>
        <dbReference type="RuleBase" id="RU003690"/>
    </source>
</evidence>
<proteinExistence type="inferred from homology"/>
<dbReference type="GO" id="GO:0008706">
    <property type="term" value="F:6-phospho-beta-glucosidase activity"/>
    <property type="evidence" value="ECO:0007669"/>
    <property type="project" value="UniProtKB-EC"/>
</dbReference>
<dbReference type="PANTHER" id="PTHR10353:SF122">
    <property type="entry name" value="6-PHOSPHO-BETA-GLUCOSIDASE ASCB-RELATED"/>
    <property type="match status" value="1"/>
</dbReference>
<evidence type="ECO:0000256" key="1">
    <source>
        <dbReference type="ARBA" id="ARBA00010838"/>
    </source>
</evidence>
<dbReference type="Gene3D" id="3.20.20.80">
    <property type="entry name" value="Glycosidases"/>
    <property type="match status" value="1"/>
</dbReference>
<dbReference type="EMBL" id="JAGGKG010000022">
    <property type="protein sequence ID" value="MBP1907134.1"/>
    <property type="molecule type" value="Genomic_DNA"/>
</dbReference>
<evidence type="ECO:0000256" key="4">
    <source>
        <dbReference type="PROSITE-ProRule" id="PRU10055"/>
    </source>
</evidence>
<dbReference type="Proteomes" id="UP001519272">
    <property type="component" value="Unassembled WGS sequence"/>
</dbReference>
<dbReference type="InterPro" id="IPR033132">
    <property type="entry name" value="GH_1_N_CS"/>
</dbReference>
<sequence>MLKKTVVPQFQEGFLWGGATAANQLEGAFDADGKGLSTSDMAPFIPYDSRNGKDFTFDVNSVELEQYLSGDTDVYFPKRNGVDFYHRYKEDIALFAEMGFKVFRMSIAWPRIFPTGEEETPNEAGLAFYDKVLDELLKYNIEPLVTISHYEMPVALSQKYNGWEDRRLIDLYLKFANTLFDRYKDKVKYWITFNEMNMMLTSLYTGGGILEDKIKGSKEQVGYQATHHQFVASALAVKSGKEKMPNAQIGCMICRLETYAASSKPEDVLQTLKEDQMNLFYPEVQVRGEYPSYMNRYFKEQGIEIVKEAGDDEILRNNTVDFIAFSYYMTYIGKYDPNDNSNSGMLVSQIKNPHLELSQWGWPIDPIGLRIALNRLYDRYQKPLFVVENGLGAKDVLEEDGSIHDSYRIDYLRAHIEQMKEAVADGVELMGFTSWGPIDIISCSTSEMAKRYGFIYVDQDNLGNGTLDRYRKDSFYWYKQVIESNGEVL</sequence>
<comment type="caution">
    <text evidence="7">The sequence shown here is derived from an EMBL/GenBank/DDBJ whole genome shotgun (WGS) entry which is preliminary data.</text>
</comment>
<evidence type="ECO:0000313" key="7">
    <source>
        <dbReference type="EMBL" id="MBP1907134.1"/>
    </source>
</evidence>
<gene>
    <name evidence="7" type="ORF">J2Z32_003799</name>
</gene>
<dbReference type="InterPro" id="IPR017853">
    <property type="entry name" value="GH"/>
</dbReference>
<keyword evidence="8" id="KW-1185">Reference proteome</keyword>
<dbReference type="InterPro" id="IPR001360">
    <property type="entry name" value="Glyco_hydro_1"/>
</dbReference>
<name>A0ABS4FX88_9BACL</name>